<dbReference type="InterPro" id="IPR050982">
    <property type="entry name" value="Auxin_biosynth/cation_transpt"/>
</dbReference>
<organism evidence="2 3">
    <name type="scientific">Emticicia aquatica</name>
    <dbReference type="NCBI Taxonomy" id="1681835"/>
    <lineage>
        <taxon>Bacteria</taxon>
        <taxon>Pseudomonadati</taxon>
        <taxon>Bacteroidota</taxon>
        <taxon>Cytophagia</taxon>
        <taxon>Cytophagales</taxon>
        <taxon>Leadbetterellaceae</taxon>
        <taxon>Emticicia</taxon>
    </lineage>
</organism>
<dbReference type="Pfam" id="PF13738">
    <property type="entry name" value="Pyr_redox_3"/>
    <property type="match status" value="1"/>
</dbReference>
<dbReference type="PRINTS" id="PR00469">
    <property type="entry name" value="PNDRDTASEII"/>
</dbReference>
<sequence>MSYHKNIIIGAGPSGLAIAGRFTKLGIPYILLEKSENVGIEWRKHYDRLHLHTDKLHSALPHLPFPDSYPTFISKLQYIDYLESYIQHFGIKPNYKQEVIEIEKVENIWRVKTKTDEFFTENVIVSTGYNRVPKIPHFINDSLFDGDFIHSNSYSNGKTFAGKNVLVVGYGNSGAEIALDLFENGAKTYVSIRNPINIVNRDFMGRSTQGLAIFLSKFGNKFYDFVSKIFKKLSTGSMEGTGIPISNLAPSEQLRTLGKVPVIDVGTLEQIKAKNITVLPDIQEFANDYVVFVDGQKVNIDFVILATGYHAHLEKIVKNIPPLLNDRGYPKEMWNDSPAFKGLFFLGFNLPLTGILRDINLSSAKIAQKIANS</sequence>
<evidence type="ECO:0000313" key="3">
    <source>
        <dbReference type="Proteomes" id="UP000837932"/>
    </source>
</evidence>
<dbReference type="InterPro" id="IPR000960">
    <property type="entry name" value="Flavin_mOase"/>
</dbReference>
<dbReference type="PIRSF" id="PIRSF000332">
    <property type="entry name" value="FMO"/>
    <property type="match status" value="1"/>
</dbReference>
<dbReference type="EC" id="1.-.-.-" evidence="2"/>
<evidence type="ECO:0000313" key="2">
    <source>
        <dbReference type="EMBL" id="CAH0995289.1"/>
    </source>
</evidence>
<evidence type="ECO:0000256" key="1">
    <source>
        <dbReference type="ARBA" id="ARBA00023002"/>
    </source>
</evidence>
<dbReference type="SUPFAM" id="SSF51905">
    <property type="entry name" value="FAD/NAD(P)-binding domain"/>
    <property type="match status" value="2"/>
</dbReference>
<dbReference type="GO" id="GO:0016491">
    <property type="term" value="F:oxidoreductase activity"/>
    <property type="evidence" value="ECO:0007669"/>
    <property type="project" value="UniProtKB-KW"/>
</dbReference>
<comment type="caution">
    <text evidence="2">The sequence shown here is derived from an EMBL/GenBank/DDBJ whole genome shotgun (WGS) entry which is preliminary data.</text>
</comment>
<dbReference type="PANTHER" id="PTHR43539:SF78">
    <property type="entry name" value="FLAVIN-CONTAINING MONOOXYGENASE"/>
    <property type="match status" value="1"/>
</dbReference>
<name>A0ABN8EQX0_9BACT</name>
<protein>
    <submittedName>
        <fullName evidence="2">Oxidoreductase CzcO</fullName>
        <ecNumber evidence="2">1.-.-.-</ecNumber>
    </submittedName>
</protein>
<keyword evidence="1 2" id="KW-0560">Oxidoreductase</keyword>
<dbReference type="Gene3D" id="3.50.50.60">
    <property type="entry name" value="FAD/NAD(P)-binding domain"/>
    <property type="match status" value="1"/>
</dbReference>
<dbReference type="EMBL" id="CAKLPY010000001">
    <property type="protein sequence ID" value="CAH0995289.1"/>
    <property type="molecule type" value="Genomic_DNA"/>
</dbReference>
<dbReference type="RefSeq" id="WP_238805782.1">
    <property type="nucleotide sequence ID" value="NZ_CAKLPY010000001.1"/>
</dbReference>
<reference evidence="2" key="1">
    <citation type="submission" date="2021-12" db="EMBL/GenBank/DDBJ databases">
        <authorList>
            <person name="Rodrigo-Torres L."/>
            <person name="Arahal R. D."/>
            <person name="Lucena T."/>
        </authorList>
    </citation>
    <scope>NUCLEOTIDE SEQUENCE</scope>
    <source>
        <strain evidence="2">CECT 8858</strain>
    </source>
</reference>
<dbReference type="Proteomes" id="UP000837932">
    <property type="component" value="Unassembled WGS sequence"/>
</dbReference>
<dbReference type="InterPro" id="IPR036188">
    <property type="entry name" value="FAD/NAD-bd_sf"/>
</dbReference>
<dbReference type="PANTHER" id="PTHR43539">
    <property type="entry name" value="FLAVIN-BINDING MONOOXYGENASE-LIKE PROTEIN (AFU_ORTHOLOGUE AFUA_4G09220)"/>
    <property type="match status" value="1"/>
</dbReference>
<keyword evidence="3" id="KW-1185">Reference proteome</keyword>
<proteinExistence type="predicted"/>
<accession>A0ABN8EQX0</accession>
<dbReference type="PRINTS" id="PR00368">
    <property type="entry name" value="FADPNR"/>
</dbReference>
<gene>
    <name evidence="2" type="primary">czcO</name>
    <name evidence="2" type="ORF">EMA8858_01410</name>
</gene>